<evidence type="ECO:0000256" key="1">
    <source>
        <dbReference type="ARBA" id="ARBA00004496"/>
    </source>
</evidence>
<keyword evidence="7" id="KW-1185">Reference proteome</keyword>
<name>A0A1T2XNJ5_9BACL</name>
<dbReference type="Gene3D" id="6.10.250.660">
    <property type="match status" value="1"/>
</dbReference>
<dbReference type="Pfam" id="PF05103">
    <property type="entry name" value="DivIVA"/>
    <property type="match status" value="1"/>
</dbReference>
<dbReference type="RefSeq" id="WP_078497090.1">
    <property type="nucleotide sequence ID" value="NZ_MSZX01000001.1"/>
</dbReference>
<dbReference type="EMBL" id="MSZX01000001">
    <property type="protein sequence ID" value="OPA81355.1"/>
    <property type="molecule type" value="Genomic_DNA"/>
</dbReference>
<dbReference type="GO" id="GO:0051301">
    <property type="term" value="P:cell division"/>
    <property type="evidence" value="ECO:0007669"/>
    <property type="project" value="UniProtKB-KW"/>
</dbReference>
<dbReference type="InterPro" id="IPR007793">
    <property type="entry name" value="DivIVA_fam"/>
</dbReference>
<dbReference type="InterPro" id="IPR019933">
    <property type="entry name" value="DivIVA_domain"/>
</dbReference>
<evidence type="ECO:0000313" key="6">
    <source>
        <dbReference type="EMBL" id="OPA81355.1"/>
    </source>
</evidence>
<dbReference type="PANTHER" id="PTHR35794">
    <property type="entry name" value="CELL DIVISION PROTEIN DIVIVA"/>
    <property type="match status" value="1"/>
</dbReference>
<dbReference type="PANTHER" id="PTHR35794:SF1">
    <property type="entry name" value="CELL CYCLE PROTEIN GPSB"/>
    <property type="match status" value="1"/>
</dbReference>
<keyword evidence="2" id="KW-0963">Cytoplasm</keyword>
<evidence type="ECO:0000256" key="3">
    <source>
        <dbReference type="ARBA" id="ARBA00022618"/>
    </source>
</evidence>
<dbReference type="OrthoDB" id="389699at2"/>
<protein>
    <recommendedName>
        <fullName evidence="8">Cell division protein DivIVA</fullName>
    </recommendedName>
</protein>
<proteinExistence type="predicted"/>
<gene>
    <name evidence="6" type="ORF">BVG16_03320</name>
</gene>
<dbReference type="Proteomes" id="UP000190188">
    <property type="component" value="Unassembled WGS sequence"/>
</dbReference>
<accession>A0A1T2XNJ5</accession>
<evidence type="ECO:0000256" key="5">
    <source>
        <dbReference type="ARBA" id="ARBA00023306"/>
    </source>
</evidence>
<evidence type="ECO:0000256" key="2">
    <source>
        <dbReference type="ARBA" id="ARBA00022490"/>
    </source>
</evidence>
<keyword evidence="5" id="KW-0131">Cell cycle</keyword>
<sequence>MKKDKGKSNHLNSVGLSLSALEIHEKEFGYSIRGYNIEEVDLYLDQIIKDYEAFHSVIQEMQKYIKDLQDEISDMPKTSQEPDSLLDRIRDLEVYCFGRMKG</sequence>
<evidence type="ECO:0008006" key="8">
    <source>
        <dbReference type="Google" id="ProtNLM"/>
    </source>
</evidence>
<keyword evidence="3" id="KW-0132">Cell division</keyword>
<keyword evidence="4" id="KW-0175">Coiled coil</keyword>
<comment type="subcellular location">
    <subcellularLocation>
        <location evidence="1">Cytoplasm</location>
    </subcellularLocation>
</comment>
<comment type="caution">
    <text evidence="6">The sequence shown here is derived from an EMBL/GenBank/DDBJ whole genome shotgun (WGS) entry which is preliminary data.</text>
</comment>
<reference evidence="6 7" key="1">
    <citation type="submission" date="2017-01" db="EMBL/GenBank/DDBJ databases">
        <title>Genome analysis of Paenibacillus selenitrireducens ES3-24.</title>
        <authorList>
            <person name="Xu D."/>
            <person name="Yao R."/>
            <person name="Zheng S."/>
        </authorList>
    </citation>
    <scope>NUCLEOTIDE SEQUENCE [LARGE SCALE GENOMIC DNA]</scope>
    <source>
        <strain evidence="6 7">ES3-24</strain>
    </source>
</reference>
<evidence type="ECO:0000313" key="7">
    <source>
        <dbReference type="Proteomes" id="UP000190188"/>
    </source>
</evidence>
<dbReference type="NCBIfam" id="TIGR03544">
    <property type="entry name" value="DivI1A_domain"/>
    <property type="match status" value="1"/>
</dbReference>
<dbReference type="AlphaFoldDB" id="A0A1T2XNJ5"/>
<dbReference type="STRING" id="1324314.BVG16_03320"/>
<evidence type="ECO:0000256" key="4">
    <source>
        <dbReference type="ARBA" id="ARBA00023054"/>
    </source>
</evidence>
<dbReference type="GO" id="GO:0008360">
    <property type="term" value="P:regulation of cell shape"/>
    <property type="evidence" value="ECO:0007669"/>
    <property type="project" value="UniProtKB-KW"/>
</dbReference>
<dbReference type="GO" id="GO:0005737">
    <property type="term" value="C:cytoplasm"/>
    <property type="evidence" value="ECO:0007669"/>
    <property type="project" value="UniProtKB-SubCell"/>
</dbReference>
<organism evidence="6 7">
    <name type="scientific">Paenibacillus selenitireducens</name>
    <dbReference type="NCBI Taxonomy" id="1324314"/>
    <lineage>
        <taxon>Bacteria</taxon>
        <taxon>Bacillati</taxon>
        <taxon>Bacillota</taxon>
        <taxon>Bacilli</taxon>
        <taxon>Bacillales</taxon>
        <taxon>Paenibacillaceae</taxon>
        <taxon>Paenibacillus</taxon>
    </lineage>
</organism>